<dbReference type="AlphaFoldDB" id="A0A6P7II52"/>
<dbReference type="RefSeq" id="XP_028267930.1">
    <property type="nucleotide sequence ID" value="XM_028412129.1"/>
</dbReference>
<keyword evidence="5" id="KW-1185">Reference proteome</keyword>
<feature type="domain" description="MACPF" evidence="4">
    <location>
        <begin position="23"/>
        <end position="368"/>
    </location>
</feature>
<feature type="chain" id="PRO_5028279752" evidence="2">
    <location>
        <begin position="19"/>
        <end position="553"/>
    </location>
</feature>
<name>A0A6P7II52_9TELE</name>
<protein>
    <submittedName>
        <fullName evidence="6">Perforin-1.3</fullName>
    </submittedName>
</protein>
<dbReference type="Pfam" id="PF00168">
    <property type="entry name" value="C2"/>
    <property type="match status" value="1"/>
</dbReference>
<dbReference type="InParanoid" id="A0A6P7II52"/>
<dbReference type="SMART" id="SM00457">
    <property type="entry name" value="MACPF"/>
    <property type="match status" value="1"/>
</dbReference>
<feature type="domain" description="C2" evidence="3">
    <location>
        <begin position="380"/>
        <end position="504"/>
    </location>
</feature>
<dbReference type="PANTHER" id="PTHR46096:SF5">
    <property type="entry name" value="PERFORIN 1.2 PRECURSOR-RELATED"/>
    <property type="match status" value="1"/>
</dbReference>
<gene>
    <name evidence="6" type="primary">prf1.3</name>
</gene>
<dbReference type="PANTHER" id="PTHR46096">
    <property type="entry name" value="PERFORIN-1"/>
    <property type="match status" value="1"/>
</dbReference>
<dbReference type="Proteomes" id="UP000515145">
    <property type="component" value="Chromosome 8"/>
</dbReference>
<accession>A0A6P7II52</accession>
<dbReference type="InterPro" id="IPR000008">
    <property type="entry name" value="C2_dom"/>
</dbReference>
<dbReference type="GeneID" id="114439928"/>
<dbReference type="PROSITE" id="PS51412">
    <property type="entry name" value="MACPF_2"/>
    <property type="match status" value="1"/>
</dbReference>
<dbReference type="CTD" id="559849"/>
<dbReference type="PROSITE" id="PS50004">
    <property type="entry name" value="C2"/>
    <property type="match status" value="1"/>
</dbReference>
<dbReference type="InterPro" id="IPR052784">
    <property type="entry name" value="Perforin-1_pore-forming"/>
</dbReference>
<dbReference type="GO" id="GO:0016020">
    <property type="term" value="C:membrane"/>
    <property type="evidence" value="ECO:0007669"/>
    <property type="project" value="TreeGrafter"/>
</dbReference>
<dbReference type="SMART" id="SM00239">
    <property type="entry name" value="C2"/>
    <property type="match status" value="1"/>
</dbReference>
<evidence type="ECO:0000259" key="4">
    <source>
        <dbReference type="PROSITE" id="PS51412"/>
    </source>
</evidence>
<reference evidence="6" key="1">
    <citation type="submission" date="2025-08" db="UniProtKB">
        <authorList>
            <consortium name="RefSeq"/>
        </authorList>
    </citation>
    <scope>IDENTIFICATION</scope>
</reference>
<dbReference type="GO" id="GO:0022829">
    <property type="term" value="F:wide pore channel activity"/>
    <property type="evidence" value="ECO:0007669"/>
    <property type="project" value="TreeGrafter"/>
</dbReference>
<evidence type="ECO:0000259" key="3">
    <source>
        <dbReference type="PROSITE" id="PS50004"/>
    </source>
</evidence>
<dbReference type="GO" id="GO:0001771">
    <property type="term" value="P:immunological synapse formation"/>
    <property type="evidence" value="ECO:0007669"/>
    <property type="project" value="TreeGrafter"/>
</dbReference>
<evidence type="ECO:0000313" key="6">
    <source>
        <dbReference type="RefSeq" id="XP_028267930.1"/>
    </source>
</evidence>
<proteinExistence type="predicted"/>
<dbReference type="FunCoup" id="A0A6P7II52">
    <property type="interactions" value="1429"/>
</dbReference>
<evidence type="ECO:0000256" key="1">
    <source>
        <dbReference type="SAM" id="MobiDB-lite"/>
    </source>
</evidence>
<organism evidence="5 6">
    <name type="scientific">Parambassis ranga</name>
    <name type="common">Indian glassy fish</name>
    <dbReference type="NCBI Taxonomy" id="210632"/>
    <lineage>
        <taxon>Eukaryota</taxon>
        <taxon>Metazoa</taxon>
        <taxon>Chordata</taxon>
        <taxon>Craniata</taxon>
        <taxon>Vertebrata</taxon>
        <taxon>Euteleostomi</taxon>
        <taxon>Actinopterygii</taxon>
        <taxon>Neopterygii</taxon>
        <taxon>Teleostei</taxon>
        <taxon>Neoteleostei</taxon>
        <taxon>Acanthomorphata</taxon>
        <taxon>Ovalentaria</taxon>
        <taxon>Ambassidae</taxon>
        <taxon>Parambassis</taxon>
    </lineage>
</organism>
<dbReference type="Gene3D" id="2.60.40.150">
    <property type="entry name" value="C2 domain"/>
    <property type="match status" value="1"/>
</dbReference>
<keyword evidence="2" id="KW-0732">Signal</keyword>
<evidence type="ECO:0000313" key="5">
    <source>
        <dbReference type="Proteomes" id="UP000515145"/>
    </source>
</evidence>
<evidence type="ECO:0000256" key="2">
    <source>
        <dbReference type="SAM" id="SignalP"/>
    </source>
</evidence>
<sequence length="553" mass="60960">MLSSTFLLLFLLLPLCLGCQTGSFSECQQAPFVPGHNLVGEGFNVVNMKTTGASVVNIKDFMEGGKQGNCTLCYNRLLNKTQKLPVSVLDWRIKVYCHHRLSSQIFESSQSVMKETSSSISSSWKVGLSVAGLAGFAIGGSHSSSSLFAETRGRKDKFSFVTQDFKCKYYTFRLRSTPALSKEFEESLKNLPSTNLKNTTAFQQLINIYGTHYIRRVQLGGRVHSITAVRTCEAAISSLSVHAVSTCLSIEASATIKGVTPKASAEFCYKKGKKLKNGATFSQAFSDRTTEVQGGDGDIADILFNPKADAYKKWLSSLKRIPGVVSYQISPLHLLITDNPILQSSLRDAISHYIRKNAKPLSCSANCKIGNRKQDCACQCKGHRMVDANCCPAEPGVAKMNVTVVRAEGLWGDYFTKTDAYVKVLYAKQGATTPVIWNNDFPYWNYLIRFETVNLRHKQPVYFEVWDRDSVWDDDLLGKPSVIPTVGLNVKKLQLNHGSLTVRLSVECAPSLQGSLCEQYLASPNDEGSMGYSKKDHWGSGRPGQEGAHGNLL</sequence>
<dbReference type="Pfam" id="PF01823">
    <property type="entry name" value="MACPF"/>
    <property type="match status" value="1"/>
</dbReference>
<dbReference type="OrthoDB" id="1366754at2759"/>
<feature type="region of interest" description="Disordered" evidence="1">
    <location>
        <begin position="531"/>
        <end position="553"/>
    </location>
</feature>
<dbReference type="SUPFAM" id="SSF49562">
    <property type="entry name" value="C2 domain (Calcium/lipid-binding domain, CaLB)"/>
    <property type="match status" value="1"/>
</dbReference>
<dbReference type="GO" id="GO:0001913">
    <property type="term" value="P:T cell mediated cytotoxicity"/>
    <property type="evidence" value="ECO:0007669"/>
    <property type="project" value="TreeGrafter"/>
</dbReference>
<feature type="signal peptide" evidence="2">
    <location>
        <begin position="1"/>
        <end position="18"/>
    </location>
</feature>
<dbReference type="GO" id="GO:0051607">
    <property type="term" value="P:defense response to virus"/>
    <property type="evidence" value="ECO:0007669"/>
    <property type="project" value="TreeGrafter"/>
</dbReference>
<dbReference type="InterPro" id="IPR035892">
    <property type="entry name" value="C2_domain_sf"/>
</dbReference>
<dbReference type="InterPro" id="IPR020864">
    <property type="entry name" value="MACPF"/>
</dbReference>